<keyword evidence="2" id="KW-0963">Cytoplasm</keyword>
<dbReference type="GO" id="GO:0005814">
    <property type="term" value="C:centriole"/>
    <property type="evidence" value="ECO:0007669"/>
    <property type="project" value="UniProtKB-SubCell"/>
</dbReference>
<feature type="region of interest" description="Disordered" evidence="5">
    <location>
        <begin position="185"/>
        <end position="208"/>
    </location>
</feature>
<evidence type="ECO:0000256" key="1">
    <source>
        <dbReference type="ARBA" id="ARBA00004114"/>
    </source>
</evidence>
<comment type="similarity">
    <text evidence="4">Belongs to the PPP1R35 family.</text>
</comment>
<evidence type="ECO:0000256" key="5">
    <source>
        <dbReference type="SAM" id="MobiDB-lite"/>
    </source>
</evidence>
<evidence type="ECO:0000313" key="7">
    <source>
        <dbReference type="EMBL" id="CDW24840.1"/>
    </source>
</evidence>
<dbReference type="AlphaFoldDB" id="A0A0K2TG66"/>
<sequence>MRFRIRLRSALLRQIRKNGLGSSPRKRLYSPRLVSSNLSSIPILISSIIINKQYSQRIMNTIRVVAPPREGLCSTRRIQESINTLKEEIKKEEEASTVHKGTCSSLDKQIKKQIATRSVNFPKKQKLFSELTPLEVSSSEFNIHKAPKTTHHQKDSIPKLLDFHSVFKGESKPFILSDFEEDFPWPPSSPSEPSFRYSVSRISQDIKK</sequence>
<name>A0A0K2TG66_LEPSM</name>
<dbReference type="EMBL" id="HACA01007478">
    <property type="protein sequence ID" value="CDW24839.1"/>
    <property type="molecule type" value="Transcribed_RNA"/>
</dbReference>
<dbReference type="EMBL" id="HACA01007479">
    <property type="protein sequence ID" value="CDW24840.1"/>
    <property type="molecule type" value="Transcribed_RNA"/>
</dbReference>
<reference evidence="7" key="1">
    <citation type="submission" date="2014-05" db="EMBL/GenBank/DDBJ databases">
        <authorList>
            <person name="Chronopoulou M."/>
        </authorList>
    </citation>
    <scope>NUCLEOTIDE SEQUENCE</scope>
    <source>
        <tissue evidence="7">Whole organism</tissue>
    </source>
</reference>
<evidence type="ECO:0000256" key="4">
    <source>
        <dbReference type="ARBA" id="ARBA00029452"/>
    </source>
</evidence>
<feature type="domain" description="Protein phosphatase 1 regulatory subunit 35 C-terminal" evidence="6">
    <location>
        <begin position="73"/>
        <end position="195"/>
    </location>
</feature>
<dbReference type="InterPro" id="IPR029135">
    <property type="entry name" value="PPP1R35_C"/>
</dbReference>
<comment type="subcellular location">
    <subcellularLocation>
        <location evidence="1">Cytoplasm</location>
        <location evidence="1">Cytoskeleton</location>
        <location evidence="1">Microtubule organizing center</location>
        <location evidence="1">Centrosome</location>
        <location evidence="1">Centriole</location>
    </subcellularLocation>
</comment>
<feature type="non-terminal residue" evidence="7">
    <location>
        <position position="208"/>
    </location>
</feature>
<protein>
    <recommendedName>
        <fullName evidence="6">Protein phosphatase 1 regulatory subunit 35 C-terminal domain-containing protein</fullName>
    </recommendedName>
</protein>
<keyword evidence="3" id="KW-0206">Cytoskeleton</keyword>
<proteinExistence type="inferred from homology"/>
<evidence type="ECO:0000256" key="3">
    <source>
        <dbReference type="ARBA" id="ARBA00023212"/>
    </source>
</evidence>
<evidence type="ECO:0000259" key="6">
    <source>
        <dbReference type="Pfam" id="PF15503"/>
    </source>
</evidence>
<dbReference type="Pfam" id="PF15503">
    <property type="entry name" value="PPP1R35_C"/>
    <property type="match status" value="1"/>
</dbReference>
<accession>A0A0K2TG66</accession>
<organism evidence="7">
    <name type="scientific">Lepeophtheirus salmonis</name>
    <name type="common">Salmon louse</name>
    <name type="synonym">Caligus salmonis</name>
    <dbReference type="NCBI Taxonomy" id="72036"/>
    <lineage>
        <taxon>Eukaryota</taxon>
        <taxon>Metazoa</taxon>
        <taxon>Ecdysozoa</taxon>
        <taxon>Arthropoda</taxon>
        <taxon>Crustacea</taxon>
        <taxon>Multicrustacea</taxon>
        <taxon>Hexanauplia</taxon>
        <taxon>Copepoda</taxon>
        <taxon>Siphonostomatoida</taxon>
        <taxon>Caligidae</taxon>
        <taxon>Lepeophtheirus</taxon>
    </lineage>
</organism>
<evidence type="ECO:0000256" key="2">
    <source>
        <dbReference type="ARBA" id="ARBA00022490"/>
    </source>
</evidence>